<keyword evidence="5" id="KW-1185">Reference proteome</keyword>
<dbReference type="SUPFAM" id="SSF46565">
    <property type="entry name" value="Chaperone J-domain"/>
    <property type="match status" value="1"/>
</dbReference>
<evidence type="ECO:0000313" key="5">
    <source>
        <dbReference type="Proteomes" id="UP000195402"/>
    </source>
</evidence>
<dbReference type="Pfam" id="PF00226">
    <property type="entry name" value="DnaJ"/>
    <property type="match status" value="1"/>
</dbReference>
<dbReference type="AlphaFoldDB" id="A0A200PRP3"/>
<dbReference type="InterPro" id="IPR036869">
    <property type="entry name" value="J_dom_sf"/>
</dbReference>
<organism evidence="4 5">
    <name type="scientific">Macleaya cordata</name>
    <name type="common">Five-seeded plume-poppy</name>
    <name type="synonym">Bocconia cordata</name>
    <dbReference type="NCBI Taxonomy" id="56857"/>
    <lineage>
        <taxon>Eukaryota</taxon>
        <taxon>Viridiplantae</taxon>
        <taxon>Streptophyta</taxon>
        <taxon>Embryophyta</taxon>
        <taxon>Tracheophyta</taxon>
        <taxon>Spermatophyta</taxon>
        <taxon>Magnoliopsida</taxon>
        <taxon>Ranunculales</taxon>
        <taxon>Papaveraceae</taxon>
        <taxon>Papaveroideae</taxon>
        <taxon>Macleaya</taxon>
    </lineage>
</organism>
<proteinExistence type="predicted"/>
<dbReference type="SMART" id="SM00271">
    <property type="entry name" value="DnaJ"/>
    <property type="match status" value="1"/>
</dbReference>
<keyword evidence="2" id="KW-1133">Transmembrane helix</keyword>
<dbReference type="OMA" id="VRVYRWA"/>
<gene>
    <name evidence="4" type="ORF">BVC80_9081g50</name>
</gene>
<feature type="transmembrane region" description="Helical" evidence="2">
    <location>
        <begin position="217"/>
        <end position="243"/>
    </location>
</feature>
<accession>A0A200PRP3</accession>
<dbReference type="InterPro" id="IPR018253">
    <property type="entry name" value="DnaJ_domain_CS"/>
</dbReference>
<evidence type="ECO:0000256" key="1">
    <source>
        <dbReference type="SAM" id="MobiDB-lite"/>
    </source>
</evidence>
<dbReference type="OrthoDB" id="376357at2759"/>
<dbReference type="STRING" id="56857.A0A200PRP3"/>
<sequence>MQAYLLPLASTSSVNLLLGQSVRCFQKFRLNRCRRGLSGAAVTVAAINRKEQDHYAVLGLSSTASSTDIKRNPVSGNIELFAYFPYPYPYWCIIYHPDVCKDSQSGEVFKSIRLAYDVLSDEEKRTKYDYALKFQDDSRNSWRRKSTYYNAEFDEEAIRVYRWAELRRQMRREKYWQQYEATEENSFSFDETDTDEEEEEETSSDKRRGSFSHVLSLAFFTLFFMQTFGSQVSLLLCSFTALLDKKLDAGYKLGYLIAWILGGRDGILLTLCLSFASWLCGKTSSNLVAVVVVAMWVGTSLARYAPLPQGAILTLLYMSVKLQGDLS</sequence>
<dbReference type="Gene3D" id="1.10.287.110">
    <property type="entry name" value="DnaJ domain"/>
    <property type="match status" value="1"/>
</dbReference>
<dbReference type="InterPro" id="IPR001623">
    <property type="entry name" value="DnaJ_domain"/>
</dbReference>
<dbReference type="EMBL" id="MVGT01004285">
    <property type="protein sequence ID" value="OVA00890.1"/>
    <property type="molecule type" value="Genomic_DNA"/>
</dbReference>
<dbReference type="CDD" id="cd06257">
    <property type="entry name" value="DnaJ"/>
    <property type="match status" value="1"/>
</dbReference>
<keyword evidence="2" id="KW-0472">Membrane</keyword>
<dbReference type="PRINTS" id="PR00625">
    <property type="entry name" value="JDOMAIN"/>
</dbReference>
<feature type="transmembrane region" description="Helical" evidence="2">
    <location>
        <begin position="255"/>
        <end position="279"/>
    </location>
</feature>
<name>A0A200PRP3_MACCD</name>
<comment type="caution">
    <text evidence="4">The sequence shown here is derived from an EMBL/GenBank/DDBJ whole genome shotgun (WGS) entry which is preliminary data.</text>
</comment>
<evidence type="ECO:0000313" key="4">
    <source>
        <dbReference type="EMBL" id="OVA00890.1"/>
    </source>
</evidence>
<dbReference type="PROSITE" id="PS00636">
    <property type="entry name" value="DNAJ_1"/>
    <property type="match status" value="1"/>
</dbReference>
<feature type="compositionally biased region" description="Acidic residues" evidence="1">
    <location>
        <begin position="190"/>
        <end position="202"/>
    </location>
</feature>
<reference evidence="4 5" key="1">
    <citation type="journal article" date="2017" name="Mol. Plant">
        <title>The Genome of Medicinal Plant Macleaya cordata Provides New Insights into Benzylisoquinoline Alkaloids Metabolism.</title>
        <authorList>
            <person name="Liu X."/>
            <person name="Liu Y."/>
            <person name="Huang P."/>
            <person name="Ma Y."/>
            <person name="Qing Z."/>
            <person name="Tang Q."/>
            <person name="Cao H."/>
            <person name="Cheng P."/>
            <person name="Zheng Y."/>
            <person name="Yuan Z."/>
            <person name="Zhou Y."/>
            <person name="Liu J."/>
            <person name="Tang Z."/>
            <person name="Zhuo Y."/>
            <person name="Zhang Y."/>
            <person name="Yu L."/>
            <person name="Huang J."/>
            <person name="Yang P."/>
            <person name="Peng Q."/>
            <person name="Zhang J."/>
            <person name="Jiang W."/>
            <person name="Zhang Z."/>
            <person name="Lin K."/>
            <person name="Ro D.K."/>
            <person name="Chen X."/>
            <person name="Xiong X."/>
            <person name="Shang Y."/>
            <person name="Huang S."/>
            <person name="Zeng J."/>
        </authorList>
    </citation>
    <scope>NUCLEOTIDE SEQUENCE [LARGE SCALE GENOMIC DNA]</scope>
    <source>
        <strain evidence="5">cv. BLH2017</strain>
        <tissue evidence="4">Root</tissue>
    </source>
</reference>
<feature type="transmembrane region" description="Helical" evidence="2">
    <location>
        <begin position="285"/>
        <end position="305"/>
    </location>
</feature>
<evidence type="ECO:0000259" key="3">
    <source>
        <dbReference type="PROSITE" id="PS50076"/>
    </source>
</evidence>
<dbReference type="FunCoup" id="A0A200PRP3">
    <property type="interactions" value="118"/>
</dbReference>
<dbReference type="GO" id="GO:0042026">
    <property type="term" value="P:protein refolding"/>
    <property type="evidence" value="ECO:0007669"/>
    <property type="project" value="TreeGrafter"/>
</dbReference>
<dbReference type="PANTHER" id="PTHR43096">
    <property type="entry name" value="DNAJ HOMOLOG 1, MITOCHONDRIAL-RELATED"/>
    <property type="match status" value="1"/>
</dbReference>
<evidence type="ECO:0000256" key="2">
    <source>
        <dbReference type="SAM" id="Phobius"/>
    </source>
</evidence>
<dbReference type="Proteomes" id="UP000195402">
    <property type="component" value="Unassembled WGS sequence"/>
</dbReference>
<dbReference type="PROSITE" id="PS50076">
    <property type="entry name" value="DNAJ_2"/>
    <property type="match status" value="1"/>
</dbReference>
<dbReference type="GO" id="GO:0051082">
    <property type="term" value="F:unfolded protein binding"/>
    <property type="evidence" value="ECO:0007669"/>
    <property type="project" value="TreeGrafter"/>
</dbReference>
<dbReference type="GO" id="GO:0005737">
    <property type="term" value="C:cytoplasm"/>
    <property type="evidence" value="ECO:0007669"/>
    <property type="project" value="TreeGrafter"/>
</dbReference>
<feature type="region of interest" description="Disordered" evidence="1">
    <location>
        <begin position="186"/>
        <end position="205"/>
    </location>
</feature>
<feature type="domain" description="J" evidence="3">
    <location>
        <begin position="53"/>
        <end position="132"/>
    </location>
</feature>
<protein>
    <submittedName>
        <fullName evidence="4">DnaJ domain</fullName>
    </submittedName>
</protein>
<keyword evidence="2" id="KW-0812">Transmembrane</keyword>
<dbReference type="PANTHER" id="PTHR43096:SF58">
    <property type="entry name" value="CHAPERONE DNAJ-DOMAIN SUPERFAMILY PROTEIN"/>
    <property type="match status" value="1"/>
</dbReference>
<dbReference type="InParanoid" id="A0A200PRP3"/>